<name>A0A3N1MJC5_9PROT</name>
<dbReference type="CDD" id="cd13578">
    <property type="entry name" value="PBP2_Bug27"/>
    <property type="match status" value="1"/>
</dbReference>
<sequence length="323" mass="33423">MRTARILAGAVALGVVASSAVIAQDYPTKPIRLVVPFPPGGGTDVVSRVIATKLGESTGWTFVVDNKPGSGGSVGLSLAGKAAADGYTIVMAQNANLVINPILGKANYDPIKDFAPIGLAATAPQVLVVAKESAIKSVDDLLATAKAKGGKMTFASPGIGTSSHLAGELLQQLAQVKYRHIPYKGAAQALPDLMGGRVDIYVSSLPSAMVQIKEGVLRPIALFSTRRDADLPDVPTFEESGIKNSDAATWWGLAAPAGTPPAIIARLNAELNRVLEMPDTKARLRAAGADALGGSAETFATLIRTDVPKWTAVIKAADIKVPD</sequence>
<organism evidence="3 4">
    <name type="scientific">Stella humosa</name>
    <dbReference type="NCBI Taxonomy" id="94"/>
    <lineage>
        <taxon>Bacteria</taxon>
        <taxon>Pseudomonadati</taxon>
        <taxon>Pseudomonadota</taxon>
        <taxon>Alphaproteobacteria</taxon>
        <taxon>Rhodospirillales</taxon>
        <taxon>Stellaceae</taxon>
        <taxon>Stella</taxon>
    </lineage>
</organism>
<keyword evidence="3" id="KW-0675">Receptor</keyword>
<evidence type="ECO:0000256" key="2">
    <source>
        <dbReference type="SAM" id="SignalP"/>
    </source>
</evidence>
<feature type="signal peptide" evidence="2">
    <location>
        <begin position="1"/>
        <end position="23"/>
    </location>
</feature>
<dbReference type="PANTHER" id="PTHR42928">
    <property type="entry name" value="TRICARBOXYLATE-BINDING PROTEIN"/>
    <property type="match status" value="1"/>
</dbReference>
<keyword evidence="4" id="KW-1185">Reference proteome</keyword>
<gene>
    <name evidence="3" type="ORF">EDC65_0354</name>
</gene>
<dbReference type="Proteomes" id="UP000278222">
    <property type="component" value="Unassembled WGS sequence"/>
</dbReference>
<dbReference type="RefSeq" id="WP_123687969.1">
    <property type="nucleotide sequence ID" value="NZ_AP019700.1"/>
</dbReference>
<protein>
    <submittedName>
        <fullName evidence="3">Tripartite-type tricarboxylate transporter receptor subunit TctC</fullName>
    </submittedName>
</protein>
<dbReference type="SUPFAM" id="SSF53850">
    <property type="entry name" value="Periplasmic binding protein-like II"/>
    <property type="match status" value="1"/>
</dbReference>
<proteinExistence type="inferred from homology"/>
<comment type="caution">
    <text evidence="3">The sequence shown here is derived from an EMBL/GenBank/DDBJ whole genome shotgun (WGS) entry which is preliminary data.</text>
</comment>
<evidence type="ECO:0000256" key="1">
    <source>
        <dbReference type="ARBA" id="ARBA00006987"/>
    </source>
</evidence>
<evidence type="ECO:0000313" key="4">
    <source>
        <dbReference type="Proteomes" id="UP000278222"/>
    </source>
</evidence>
<dbReference type="Pfam" id="PF03401">
    <property type="entry name" value="TctC"/>
    <property type="match status" value="1"/>
</dbReference>
<dbReference type="InterPro" id="IPR042100">
    <property type="entry name" value="Bug_dom1"/>
</dbReference>
<dbReference type="PANTHER" id="PTHR42928:SF5">
    <property type="entry name" value="BLR1237 PROTEIN"/>
    <property type="match status" value="1"/>
</dbReference>
<dbReference type="AlphaFoldDB" id="A0A3N1MJC5"/>
<reference evidence="3 4" key="1">
    <citation type="submission" date="2018-11" db="EMBL/GenBank/DDBJ databases">
        <title>Genomic Encyclopedia of Type Strains, Phase IV (KMG-IV): sequencing the most valuable type-strain genomes for metagenomic binning, comparative biology and taxonomic classification.</title>
        <authorList>
            <person name="Goeker M."/>
        </authorList>
    </citation>
    <scope>NUCLEOTIDE SEQUENCE [LARGE SCALE GENOMIC DNA]</scope>
    <source>
        <strain evidence="3 4">DSM 5900</strain>
    </source>
</reference>
<accession>A0A3N1MJC5</accession>
<keyword evidence="2" id="KW-0732">Signal</keyword>
<dbReference type="InterPro" id="IPR005064">
    <property type="entry name" value="BUG"/>
</dbReference>
<dbReference type="EMBL" id="RJKX01000011">
    <property type="protein sequence ID" value="ROQ01176.1"/>
    <property type="molecule type" value="Genomic_DNA"/>
</dbReference>
<dbReference type="Gene3D" id="3.40.190.150">
    <property type="entry name" value="Bordetella uptake gene, domain 1"/>
    <property type="match status" value="1"/>
</dbReference>
<comment type="similarity">
    <text evidence="1">Belongs to the UPF0065 (bug) family.</text>
</comment>
<dbReference type="Gene3D" id="3.40.190.10">
    <property type="entry name" value="Periplasmic binding protein-like II"/>
    <property type="match status" value="1"/>
</dbReference>
<feature type="chain" id="PRO_5018267737" evidence="2">
    <location>
        <begin position="24"/>
        <end position="323"/>
    </location>
</feature>
<dbReference type="PIRSF" id="PIRSF017082">
    <property type="entry name" value="YflP"/>
    <property type="match status" value="1"/>
</dbReference>
<dbReference type="OrthoDB" id="7250553at2"/>
<evidence type="ECO:0000313" key="3">
    <source>
        <dbReference type="EMBL" id="ROQ01176.1"/>
    </source>
</evidence>